<evidence type="ECO:0000256" key="2">
    <source>
        <dbReference type="ARBA" id="ARBA00022771"/>
    </source>
</evidence>
<evidence type="ECO:0000259" key="5">
    <source>
        <dbReference type="PROSITE" id="PS50966"/>
    </source>
</evidence>
<sequence>MNQICTLSPIHKSIANGIVHVYNHPHHGYCMGHLGENLRVNHHCGDYLHLYYNATKAYSLEEFDNHFVEFKSKYPAAAVILEYDIGFEKWSSAHFPVNRYDVMTTNIVESRNAMLIDEMEYPMASIFNSIAKGFGELFRERHAYILKSMGNQMVPSTKKIARKEMIEGDSLYVENVTGDDNQFTVFGAGVTAHVDLREKSCSCREYDLIKIPCAHAMAALRSKHGNEYDSINVVPLESEWCVPEELLNVKILPPLVDTKLGRKQRKRVKGVMRISKAREGTNVQFAREQDTREPHVWTTTNLN</sequence>
<protein>
    <recommendedName>
        <fullName evidence="5">SWIM-type domain-containing protein</fullName>
    </recommendedName>
</protein>
<dbReference type="InterPro" id="IPR007527">
    <property type="entry name" value="Znf_SWIM"/>
</dbReference>
<accession>A0ABQ7V1H0</accession>
<dbReference type="SMART" id="SM00575">
    <property type="entry name" value="ZnF_PMZ"/>
    <property type="match status" value="1"/>
</dbReference>
<gene>
    <name evidence="6" type="ORF">KY290_021066</name>
</gene>
<keyword evidence="3" id="KW-0862">Zinc</keyword>
<name>A0ABQ7V1H0_SOLTU</name>
<organism evidence="6 7">
    <name type="scientific">Solanum tuberosum</name>
    <name type="common">Potato</name>
    <dbReference type="NCBI Taxonomy" id="4113"/>
    <lineage>
        <taxon>Eukaryota</taxon>
        <taxon>Viridiplantae</taxon>
        <taxon>Streptophyta</taxon>
        <taxon>Embryophyta</taxon>
        <taxon>Tracheophyta</taxon>
        <taxon>Spermatophyta</taxon>
        <taxon>Magnoliopsida</taxon>
        <taxon>eudicotyledons</taxon>
        <taxon>Gunneridae</taxon>
        <taxon>Pentapetalae</taxon>
        <taxon>asterids</taxon>
        <taxon>lamiids</taxon>
        <taxon>Solanales</taxon>
        <taxon>Solanaceae</taxon>
        <taxon>Solanoideae</taxon>
        <taxon>Solaneae</taxon>
        <taxon>Solanum</taxon>
    </lineage>
</organism>
<proteinExistence type="predicted"/>
<dbReference type="EMBL" id="JAIVGD010000015">
    <property type="protein sequence ID" value="KAH0757573.1"/>
    <property type="molecule type" value="Genomic_DNA"/>
</dbReference>
<dbReference type="PANTHER" id="PTHR31973:SF183">
    <property type="entry name" value="SWIM-TYPE DOMAIN-CONTAINING PROTEIN"/>
    <property type="match status" value="1"/>
</dbReference>
<dbReference type="Pfam" id="PF04434">
    <property type="entry name" value="SWIM"/>
    <property type="match status" value="1"/>
</dbReference>
<feature type="domain" description="SWIM-type" evidence="5">
    <location>
        <begin position="190"/>
        <end position="224"/>
    </location>
</feature>
<keyword evidence="1" id="KW-0479">Metal-binding</keyword>
<dbReference type="Proteomes" id="UP000826656">
    <property type="component" value="Unassembled WGS sequence"/>
</dbReference>
<evidence type="ECO:0000313" key="6">
    <source>
        <dbReference type="EMBL" id="KAH0757573.1"/>
    </source>
</evidence>
<dbReference type="PANTHER" id="PTHR31973">
    <property type="entry name" value="POLYPROTEIN, PUTATIVE-RELATED"/>
    <property type="match status" value="1"/>
</dbReference>
<keyword evidence="2 4" id="KW-0863">Zinc-finger</keyword>
<evidence type="ECO:0000256" key="4">
    <source>
        <dbReference type="PROSITE-ProRule" id="PRU00325"/>
    </source>
</evidence>
<dbReference type="PROSITE" id="PS50966">
    <property type="entry name" value="ZF_SWIM"/>
    <property type="match status" value="1"/>
</dbReference>
<evidence type="ECO:0000313" key="7">
    <source>
        <dbReference type="Proteomes" id="UP000826656"/>
    </source>
</evidence>
<evidence type="ECO:0000256" key="1">
    <source>
        <dbReference type="ARBA" id="ARBA00022723"/>
    </source>
</evidence>
<comment type="caution">
    <text evidence="6">The sequence shown here is derived from an EMBL/GenBank/DDBJ whole genome shotgun (WGS) entry which is preliminary data.</text>
</comment>
<keyword evidence="7" id="KW-1185">Reference proteome</keyword>
<evidence type="ECO:0000256" key="3">
    <source>
        <dbReference type="ARBA" id="ARBA00022833"/>
    </source>
</evidence>
<dbReference type="InterPro" id="IPR006564">
    <property type="entry name" value="Znf_PMZ"/>
</dbReference>
<reference evidence="6 7" key="1">
    <citation type="journal article" date="2021" name="bioRxiv">
        <title>Chromosome-scale and haplotype-resolved genome assembly of a tetraploid potato cultivar.</title>
        <authorList>
            <person name="Sun H."/>
            <person name="Jiao W.-B."/>
            <person name="Krause K."/>
            <person name="Campoy J.A."/>
            <person name="Goel M."/>
            <person name="Folz-Donahue K."/>
            <person name="Kukat C."/>
            <person name="Huettel B."/>
            <person name="Schneeberger K."/>
        </authorList>
    </citation>
    <scope>NUCLEOTIDE SEQUENCE [LARGE SCALE GENOMIC DNA]</scope>
    <source>
        <strain evidence="6">SolTubOtavaFocal</strain>
        <tissue evidence="6">Leaves</tissue>
    </source>
</reference>